<dbReference type="PANTHER" id="PTHR21600:SF84">
    <property type="entry name" value="PSEUDOURIDINE SYNTHASE RSUA_RLUA-LIKE DOMAIN-CONTAINING PROTEIN"/>
    <property type="match status" value="1"/>
</dbReference>
<feature type="domain" description="Pseudouridine synthase RsuA/RluA-like" evidence="2">
    <location>
        <begin position="114"/>
        <end position="260"/>
    </location>
</feature>
<sequence>MATTTRQTPGCRQRVKKAATQQPPSKDGVGPSSVALPAGTWPSILAFLTEHFPAIPHAEWLARMQRGDVIDAAGRLLTADSLYQPHSKIYYYRSLPAEPRIPFDEVVLYQDDYLVAVDKPHFLPVTPAGRYLQETLLVRLKRSLGIDTLAPMHRIDRETAGLVLFTIQPQTRNLYQTLFRERSVSKEYEAIAPLRADLELPTTYRSRLLESEAFMKMCEVSGVANSETAIALLETRGNFGRYLLQPVSGQKHQLRAHMAALGIPIVNDRIYPHLYPDEGATQDYSQPLQLLAKSISFTDPLSGKLHRFDSRQALKL</sequence>
<dbReference type="EMBL" id="JBHTBU010000002">
    <property type="protein sequence ID" value="MFC7288975.1"/>
    <property type="molecule type" value="Genomic_DNA"/>
</dbReference>
<evidence type="ECO:0000259" key="2">
    <source>
        <dbReference type="Pfam" id="PF00849"/>
    </source>
</evidence>
<comment type="caution">
    <text evidence="3">The sequence shown here is derived from an EMBL/GenBank/DDBJ whole genome shotgun (WGS) entry which is preliminary data.</text>
</comment>
<organism evidence="3 4">
    <name type="scientific">Herminiimonas glaciei</name>
    <dbReference type="NCBI Taxonomy" id="523788"/>
    <lineage>
        <taxon>Bacteria</taxon>
        <taxon>Pseudomonadati</taxon>
        <taxon>Pseudomonadota</taxon>
        <taxon>Betaproteobacteria</taxon>
        <taxon>Burkholderiales</taxon>
        <taxon>Oxalobacteraceae</taxon>
        <taxon>Herminiimonas</taxon>
    </lineage>
</organism>
<feature type="compositionally biased region" description="Polar residues" evidence="1">
    <location>
        <begin position="1"/>
        <end position="10"/>
    </location>
</feature>
<keyword evidence="4" id="KW-1185">Reference proteome</keyword>
<dbReference type="InterPro" id="IPR020103">
    <property type="entry name" value="PsdUridine_synth_cat_dom_sf"/>
</dbReference>
<proteinExistence type="predicted"/>
<dbReference type="InterPro" id="IPR006145">
    <property type="entry name" value="PsdUridine_synth_RsuA/RluA"/>
</dbReference>
<dbReference type="SUPFAM" id="SSF55120">
    <property type="entry name" value="Pseudouridine synthase"/>
    <property type="match status" value="1"/>
</dbReference>
<name>A0ABW2ID47_9BURK</name>
<gene>
    <name evidence="3" type="ORF">ACFQPC_13070</name>
</gene>
<dbReference type="PANTHER" id="PTHR21600">
    <property type="entry name" value="MITOCHONDRIAL RNA PSEUDOURIDINE SYNTHASE"/>
    <property type="match status" value="1"/>
</dbReference>
<reference evidence="4" key="1">
    <citation type="journal article" date="2019" name="Int. J. Syst. Evol. Microbiol.">
        <title>The Global Catalogue of Microorganisms (GCM) 10K type strain sequencing project: providing services to taxonomists for standard genome sequencing and annotation.</title>
        <authorList>
            <consortium name="The Broad Institute Genomics Platform"/>
            <consortium name="The Broad Institute Genome Sequencing Center for Infectious Disease"/>
            <person name="Wu L."/>
            <person name="Ma J."/>
        </authorList>
    </citation>
    <scope>NUCLEOTIDE SEQUENCE [LARGE SCALE GENOMIC DNA]</scope>
    <source>
        <strain evidence="4">KACC 12508</strain>
    </source>
</reference>
<dbReference type="Gene3D" id="3.30.2350.10">
    <property type="entry name" value="Pseudouridine synthase"/>
    <property type="match status" value="1"/>
</dbReference>
<evidence type="ECO:0000313" key="4">
    <source>
        <dbReference type="Proteomes" id="UP001596542"/>
    </source>
</evidence>
<dbReference type="Proteomes" id="UP001596542">
    <property type="component" value="Unassembled WGS sequence"/>
</dbReference>
<protein>
    <submittedName>
        <fullName evidence="3">Pseudouridine synthase</fullName>
    </submittedName>
</protein>
<evidence type="ECO:0000256" key="1">
    <source>
        <dbReference type="SAM" id="MobiDB-lite"/>
    </source>
</evidence>
<dbReference type="RefSeq" id="WP_382272362.1">
    <property type="nucleotide sequence ID" value="NZ_JBHTBU010000002.1"/>
</dbReference>
<evidence type="ECO:0000313" key="3">
    <source>
        <dbReference type="EMBL" id="MFC7288975.1"/>
    </source>
</evidence>
<feature type="region of interest" description="Disordered" evidence="1">
    <location>
        <begin position="1"/>
        <end position="33"/>
    </location>
</feature>
<dbReference type="Pfam" id="PF00849">
    <property type="entry name" value="PseudoU_synth_2"/>
    <property type="match status" value="1"/>
</dbReference>
<accession>A0ABW2ID47</accession>
<dbReference type="InterPro" id="IPR050188">
    <property type="entry name" value="RluA_PseudoU_synthase"/>
</dbReference>